<accession>A0A933I9E7</accession>
<protein>
    <submittedName>
        <fullName evidence="1">Uncharacterized protein</fullName>
    </submittedName>
</protein>
<evidence type="ECO:0000313" key="1">
    <source>
        <dbReference type="EMBL" id="MBI4727015.1"/>
    </source>
</evidence>
<reference evidence="1" key="1">
    <citation type="submission" date="2020-07" db="EMBL/GenBank/DDBJ databases">
        <title>Huge and variable diversity of episymbiotic CPR bacteria and DPANN archaea in groundwater ecosystems.</title>
        <authorList>
            <person name="He C.Y."/>
            <person name="Keren R."/>
            <person name="Whittaker M."/>
            <person name="Farag I.F."/>
            <person name="Doudna J."/>
            <person name="Cate J.H.D."/>
            <person name="Banfield J.F."/>
        </authorList>
    </citation>
    <scope>NUCLEOTIDE SEQUENCE</scope>
    <source>
        <strain evidence="1">NC_groundwater_1520_Pr4_B-0.1um_53_5</strain>
    </source>
</reference>
<comment type="caution">
    <text evidence="1">The sequence shown here is derived from an EMBL/GenBank/DDBJ whole genome shotgun (WGS) entry which is preliminary data.</text>
</comment>
<evidence type="ECO:0000313" key="2">
    <source>
        <dbReference type="Proteomes" id="UP000736328"/>
    </source>
</evidence>
<organism evidence="1 2">
    <name type="scientific">candidate division TA06 bacterium</name>
    <dbReference type="NCBI Taxonomy" id="2250710"/>
    <lineage>
        <taxon>Bacteria</taxon>
        <taxon>Bacteria division TA06</taxon>
    </lineage>
</organism>
<dbReference type="Proteomes" id="UP000736328">
    <property type="component" value="Unassembled WGS sequence"/>
</dbReference>
<dbReference type="AlphaFoldDB" id="A0A933I9E7"/>
<sequence>MADAPATQKVSKTESGHARNSANFGLLITTVEGYGTKYNPTVPELAVAKLKTTRTGIDSSLLAVATADAPYKTTVNKRQEAFDGMSQLATRVSNALAVVASDRENKDAMTLVKKIRGGGKVKIEDPAQAAKGKSTSQMSYDNRVANFKALVALLGGIPTYKPNEADLKVAALNAYLDTLPGLGDAVNKAAVALAKARANRDNLLYAKGTGAVDLGLKAKKYVKSVFGSSSPEFKSISKIELKKV</sequence>
<gene>
    <name evidence="1" type="ORF">HY768_07305</name>
</gene>
<name>A0A933I9E7_UNCT6</name>
<proteinExistence type="predicted"/>
<dbReference type="EMBL" id="JACQXR010000095">
    <property type="protein sequence ID" value="MBI4727015.1"/>
    <property type="molecule type" value="Genomic_DNA"/>
</dbReference>